<evidence type="ECO:0000256" key="1">
    <source>
        <dbReference type="SAM" id="Phobius"/>
    </source>
</evidence>
<feature type="transmembrane region" description="Helical" evidence="1">
    <location>
        <begin position="32"/>
        <end position="49"/>
    </location>
</feature>
<evidence type="ECO:0000313" key="2">
    <source>
        <dbReference type="EMBL" id="AJP72831.1"/>
    </source>
</evidence>
<organism evidence="2 3">
    <name type="scientific">Sphingomonas hengshuiensis</name>
    <dbReference type="NCBI Taxonomy" id="1609977"/>
    <lineage>
        <taxon>Bacteria</taxon>
        <taxon>Pseudomonadati</taxon>
        <taxon>Pseudomonadota</taxon>
        <taxon>Alphaproteobacteria</taxon>
        <taxon>Sphingomonadales</taxon>
        <taxon>Sphingomonadaceae</taxon>
        <taxon>Sphingomonas</taxon>
    </lineage>
</organism>
<keyword evidence="1" id="KW-1133">Transmembrane helix</keyword>
<feature type="transmembrane region" description="Helical" evidence="1">
    <location>
        <begin position="233"/>
        <end position="250"/>
    </location>
</feature>
<sequence length="354" mass="38392">MAVYWVLFCYAAAMALVFPVERYAKLGATQGAAMLLFLSAYVLLATFRNEIGGDWEAYKGMYEAVRGESLVSALQTTDPIFGFILWLSSLLRLGIYPVNGICAALIGMGVLRVALTTRDPWLAIVMAVPYLLIVVGMGYVRQAGAIGFLMLAIASLDRRRIAATAVRLLFAAGLHSTSAIVFPVFGFAMAGRRRVVALILGCAGLVLFSYVLSWRIEEFQAGYLQSEYDSSGALVRVAMNVAPSILLLACWRRFPITGPARIVWLALALANIAALIALWLSPSSSAVDRLSLYFAPIQIVACGTIRDLLPMRRAAAYPIRMAVIAAAALVQTAWLLLADNAFAWVPYHSVLDAL</sequence>
<reference evidence="2 3" key="2">
    <citation type="submission" date="2015-02" db="EMBL/GenBank/DDBJ databases">
        <title>The complete genome of Sphingomonas hengshuiensis sp. WHSC-8 isolated from soil of Hengshui Lake.</title>
        <authorList>
            <person name="Wei S."/>
            <person name="Guo J."/>
            <person name="Su C."/>
            <person name="Wu R."/>
            <person name="Zhang Z."/>
            <person name="Liang K."/>
            <person name="Li H."/>
            <person name="Wang T."/>
            <person name="Liu H."/>
            <person name="Zhang C."/>
            <person name="Li Z."/>
            <person name="Wang Q."/>
            <person name="Meng J."/>
        </authorList>
    </citation>
    <scope>NUCLEOTIDE SEQUENCE [LARGE SCALE GENOMIC DNA]</scope>
    <source>
        <strain evidence="2 3">WHSC-8</strain>
    </source>
</reference>
<feature type="transmembrane region" description="Helical" evidence="1">
    <location>
        <begin position="94"/>
        <end position="115"/>
    </location>
</feature>
<feature type="transmembrane region" description="Helical" evidence="1">
    <location>
        <begin position="127"/>
        <end position="156"/>
    </location>
</feature>
<accession>A0A7U4J9Q3</accession>
<feature type="transmembrane region" description="Helical" evidence="1">
    <location>
        <begin position="321"/>
        <end position="345"/>
    </location>
</feature>
<evidence type="ECO:0008006" key="4">
    <source>
        <dbReference type="Google" id="ProtNLM"/>
    </source>
</evidence>
<keyword evidence="3" id="KW-1185">Reference proteome</keyword>
<dbReference type="EMBL" id="CP010836">
    <property type="protein sequence ID" value="AJP72831.1"/>
    <property type="molecule type" value="Genomic_DNA"/>
</dbReference>
<feature type="transmembrane region" description="Helical" evidence="1">
    <location>
        <begin position="168"/>
        <end position="188"/>
    </location>
</feature>
<name>A0A7U4J9Q3_9SPHN</name>
<dbReference type="Proteomes" id="UP000032300">
    <property type="component" value="Chromosome"/>
</dbReference>
<protein>
    <recommendedName>
        <fullName evidence="4">EpsG family protein</fullName>
    </recommendedName>
</protein>
<dbReference type="KEGG" id="sphi:TS85_15170"/>
<dbReference type="Pfam" id="PF14897">
    <property type="entry name" value="EpsG"/>
    <property type="match status" value="1"/>
</dbReference>
<keyword evidence="1" id="KW-0812">Transmembrane</keyword>
<evidence type="ECO:0000313" key="3">
    <source>
        <dbReference type="Proteomes" id="UP000032300"/>
    </source>
</evidence>
<gene>
    <name evidence="2" type="ORF">TS85_15170</name>
</gene>
<keyword evidence="1" id="KW-0472">Membrane</keyword>
<dbReference type="OrthoDB" id="5373240at2"/>
<dbReference type="AlphaFoldDB" id="A0A7U4J9Q3"/>
<feature type="transmembrane region" description="Helical" evidence="1">
    <location>
        <begin position="292"/>
        <end position="309"/>
    </location>
</feature>
<proteinExistence type="predicted"/>
<dbReference type="InterPro" id="IPR049458">
    <property type="entry name" value="EpsG-like"/>
</dbReference>
<feature type="transmembrane region" description="Helical" evidence="1">
    <location>
        <begin position="262"/>
        <end position="280"/>
    </location>
</feature>
<feature type="transmembrane region" description="Helical" evidence="1">
    <location>
        <begin position="195"/>
        <end position="213"/>
    </location>
</feature>
<reference evidence="2 3" key="1">
    <citation type="journal article" date="2015" name="Int. J. Syst. Evol. Microbiol.">
        <title>Sphingomonas hengshuiensis sp. nov., isolated from lake wetland.</title>
        <authorList>
            <person name="Wei S."/>
            <person name="Wang T."/>
            <person name="Liu H."/>
            <person name="Zhang C."/>
            <person name="Guo J."/>
            <person name="Wang Q."/>
            <person name="Liang K."/>
            <person name="Zhang Z."/>
        </authorList>
    </citation>
    <scope>NUCLEOTIDE SEQUENCE [LARGE SCALE GENOMIC DNA]</scope>
    <source>
        <strain evidence="2 3">WHSC-8</strain>
    </source>
</reference>